<gene>
    <name evidence="2" type="ORF">HIR71_07610</name>
</gene>
<dbReference type="Pfam" id="PF13384">
    <property type="entry name" value="HTH_23"/>
    <property type="match status" value="1"/>
</dbReference>
<dbReference type="InterPro" id="IPR009057">
    <property type="entry name" value="Homeodomain-like_sf"/>
</dbReference>
<protein>
    <submittedName>
        <fullName evidence="2">DDE-type integrase/transposase/recombinase</fullName>
    </submittedName>
</protein>
<dbReference type="Gene3D" id="2.30.30.130">
    <property type="entry name" value="Transposase, Mu, C-terminal"/>
    <property type="match status" value="1"/>
</dbReference>
<feature type="domain" description="Integrase catalytic" evidence="1">
    <location>
        <begin position="139"/>
        <end position="325"/>
    </location>
</feature>
<dbReference type="RefSeq" id="WP_169324468.1">
    <property type="nucleotide sequence ID" value="NZ_JABCJJ010000009.1"/>
</dbReference>
<accession>A0A7Y0QGF8</accession>
<dbReference type="InterPro" id="IPR015378">
    <property type="entry name" value="Transposase-like_Mu_C"/>
</dbReference>
<dbReference type="PANTHER" id="PTHR35004">
    <property type="entry name" value="TRANSPOSASE RV3428C-RELATED"/>
    <property type="match status" value="1"/>
</dbReference>
<name>A0A7Y0QGF8_CELFI</name>
<dbReference type="SUPFAM" id="SSF50610">
    <property type="entry name" value="mu transposase, C-terminal domain"/>
    <property type="match status" value="1"/>
</dbReference>
<dbReference type="GO" id="GO:0003676">
    <property type="term" value="F:nucleic acid binding"/>
    <property type="evidence" value="ECO:0007669"/>
    <property type="project" value="InterPro"/>
</dbReference>
<dbReference type="Pfam" id="PF09299">
    <property type="entry name" value="Mu-transpos_C"/>
    <property type="match status" value="1"/>
</dbReference>
<sequence length="466" mass="51693">MDADGRWQILRLHVEDKIPLAALARDSGIGLRTLERWHARYRAAGLEALRSRPRADAGGHHLPAELVTLIEGLGLTKPRPSIATIHRTLAKVCAAERWPVPSYSVVWSIIRSLDPGMVTLALEGAASYRDKYELALRRAADRPNAMWQADHTLLDVLIVGADGKPARPWLTAVMDDCSRAVCGYTVSLDAPSSMHTALALRQAIWHKPDPAWPMCGIPDVLYVDHGSDFTSDHLTRTAVDLHIRLIHSAVARPQGRGKIERFFGTVNTELLAALPGHITGARPRPAPRLSLTELDTAVGTFVADYNDRPHSELGASPRSTWIADGWLPRMPDSLEDLDGLLLTVARPRTVRRDGIHFQGLRYVSPTLAGFVGRAVVIRYDPRDITEIRVFDHDEFVCKAVDQDHHGEQVSLKEVQAARNARRRTLRRGINERIAVVNAHATDPPPRPLPTRVPPPAKLKLYKEDLS</sequence>
<dbReference type="InterPro" id="IPR001584">
    <property type="entry name" value="Integrase_cat-core"/>
</dbReference>
<evidence type="ECO:0000313" key="3">
    <source>
        <dbReference type="Proteomes" id="UP000562124"/>
    </source>
</evidence>
<dbReference type="InterPro" id="IPR012337">
    <property type="entry name" value="RNaseH-like_sf"/>
</dbReference>
<evidence type="ECO:0000313" key="2">
    <source>
        <dbReference type="EMBL" id="NMR20086.1"/>
    </source>
</evidence>
<dbReference type="AlphaFoldDB" id="A0A7Y0QGF8"/>
<dbReference type="PROSITE" id="PS50994">
    <property type="entry name" value="INTEGRASE"/>
    <property type="match status" value="1"/>
</dbReference>
<organism evidence="2 3">
    <name type="scientific">Cellulomonas fimi</name>
    <dbReference type="NCBI Taxonomy" id="1708"/>
    <lineage>
        <taxon>Bacteria</taxon>
        <taxon>Bacillati</taxon>
        <taxon>Actinomycetota</taxon>
        <taxon>Actinomycetes</taxon>
        <taxon>Micrococcales</taxon>
        <taxon>Cellulomonadaceae</taxon>
        <taxon>Cellulomonas</taxon>
    </lineage>
</organism>
<evidence type="ECO:0000259" key="1">
    <source>
        <dbReference type="PROSITE" id="PS50994"/>
    </source>
</evidence>
<dbReference type="InterPro" id="IPR036397">
    <property type="entry name" value="RNaseH_sf"/>
</dbReference>
<dbReference type="SUPFAM" id="SSF46689">
    <property type="entry name" value="Homeodomain-like"/>
    <property type="match status" value="1"/>
</dbReference>
<reference evidence="2 3" key="1">
    <citation type="submission" date="2020-04" db="EMBL/GenBank/DDBJ databases">
        <title>Sequencing and Assembly of C. fimi.</title>
        <authorList>
            <person name="Ramsey A.R."/>
        </authorList>
    </citation>
    <scope>NUCLEOTIDE SEQUENCE [LARGE SCALE GENOMIC DNA]</scope>
    <source>
        <strain evidence="2 3">SB</strain>
    </source>
</reference>
<dbReference type="GO" id="GO:0015074">
    <property type="term" value="P:DNA integration"/>
    <property type="evidence" value="ECO:0007669"/>
    <property type="project" value="InterPro"/>
</dbReference>
<dbReference type="Gene3D" id="3.30.420.10">
    <property type="entry name" value="Ribonuclease H-like superfamily/Ribonuclease H"/>
    <property type="match status" value="1"/>
</dbReference>
<dbReference type="SUPFAM" id="SSF53098">
    <property type="entry name" value="Ribonuclease H-like"/>
    <property type="match status" value="1"/>
</dbReference>
<dbReference type="InterPro" id="IPR009004">
    <property type="entry name" value="Transposase_Mu_C"/>
</dbReference>
<keyword evidence="3" id="KW-1185">Reference proteome</keyword>
<proteinExistence type="predicted"/>
<dbReference type="PANTHER" id="PTHR35004:SF6">
    <property type="entry name" value="TRANSPOSASE"/>
    <property type="match status" value="1"/>
</dbReference>
<dbReference type="EMBL" id="JABCJJ010000009">
    <property type="protein sequence ID" value="NMR20086.1"/>
    <property type="molecule type" value="Genomic_DNA"/>
</dbReference>
<comment type="caution">
    <text evidence="2">The sequence shown here is derived from an EMBL/GenBank/DDBJ whole genome shotgun (WGS) entry which is preliminary data.</text>
</comment>
<dbReference type="Proteomes" id="UP000562124">
    <property type="component" value="Unassembled WGS sequence"/>
</dbReference>
<dbReference type="Pfam" id="PF00665">
    <property type="entry name" value="rve"/>
    <property type="match status" value="1"/>
</dbReference>